<proteinExistence type="predicted"/>
<evidence type="ECO:0000313" key="2">
    <source>
        <dbReference type="EMBL" id="CAB9500644.1"/>
    </source>
</evidence>
<feature type="compositionally biased region" description="Basic and acidic residues" evidence="1">
    <location>
        <begin position="1"/>
        <end position="15"/>
    </location>
</feature>
<feature type="compositionally biased region" description="Acidic residues" evidence="1">
    <location>
        <begin position="35"/>
        <end position="49"/>
    </location>
</feature>
<protein>
    <submittedName>
        <fullName evidence="2">Uncharacterized protein</fullName>
    </submittedName>
</protein>
<name>A0A9N8DJ51_9STRA</name>
<accession>A0A9N8DJ51</accession>
<reference evidence="2" key="1">
    <citation type="submission" date="2020-06" db="EMBL/GenBank/DDBJ databases">
        <authorList>
            <consortium name="Plant Systems Biology data submission"/>
        </authorList>
    </citation>
    <scope>NUCLEOTIDE SEQUENCE</scope>
    <source>
        <strain evidence="2">D6</strain>
    </source>
</reference>
<dbReference type="EMBL" id="CAICTM010000087">
    <property type="protein sequence ID" value="CAB9500644.1"/>
    <property type="molecule type" value="Genomic_DNA"/>
</dbReference>
<organism evidence="2 3">
    <name type="scientific">Seminavis robusta</name>
    <dbReference type="NCBI Taxonomy" id="568900"/>
    <lineage>
        <taxon>Eukaryota</taxon>
        <taxon>Sar</taxon>
        <taxon>Stramenopiles</taxon>
        <taxon>Ochrophyta</taxon>
        <taxon>Bacillariophyta</taxon>
        <taxon>Bacillariophyceae</taxon>
        <taxon>Bacillariophycidae</taxon>
        <taxon>Naviculales</taxon>
        <taxon>Naviculaceae</taxon>
        <taxon>Seminavis</taxon>
    </lineage>
</organism>
<feature type="region of interest" description="Disordered" evidence="1">
    <location>
        <begin position="1"/>
        <end position="59"/>
    </location>
</feature>
<keyword evidence="3" id="KW-1185">Reference proteome</keyword>
<gene>
    <name evidence="2" type="ORF">SEMRO_88_G046640.1</name>
</gene>
<dbReference type="Proteomes" id="UP001153069">
    <property type="component" value="Unassembled WGS sequence"/>
</dbReference>
<dbReference type="AlphaFoldDB" id="A0A9N8DJ51"/>
<sequence>MNYKSEYEEEKKEVTGDISAVDDDEENDSGKTTDSDEEFDKDEELEELSPEILTSLGGKDRHYRSEEELRTWRNILANGETAAEPTRFSWTRALLPMTIQSLVIRI</sequence>
<evidence type="ECO:0000313" key="3">
    <source>
        <dbReference type="Proteomes" id="UP001153069"/>
    </source>
</evidence>
<comment type="caution">
    <text evidence="2">The sequence shown here is derived from an EMBL/GenBank/DDBJ whole genome shotgun (WGS) entry which is preliminary data.</text>
</comment>
<evidence type="ECO:0000256" key="1">
    <source>
        <dbReference type="SAM" id="MobiDB-lite"/>
    </source>
</evidence>